<proteinExistence type="inferred from homology"/>
<dbReference type="GO" id="GO:0030170">
    <property type="term" value="F:pyridoxal phosphate binding"/>
    <property type="evidence" value="ECO:0007669"/>
    <property type="project" value="UniProtKB-UniRule"/>
</dbReference>
<dbReference type="InterPro" id="IPR011078">
    <property type="entry name" value="PyrdxlP_homeostasis"/>
</dbReference>
<comment type="similarity">
    <text evidence="2 4">Belongs to the pyridoxal phosphate-binding protein YggS/PROSC family.</text>
</comment>
<dbReference type="PIRSF" id="PIRSF004848">
    <property type="entry name" value="YBL036c_PLPDEIII"/>
    <property type="match status" value="1"/>
</dbReference>
<reference evidence="6 7" key="1">
    <citation type="submission" date="2020-04" db="EMBL/GenBank/DDBJ databases">
        <title>Usitatibacter rugosus gen. nov., sp. nov. and Usitatibacter palustris sp. nov., novel members of Usitatibacteraceae fam. nov. within the order Nitrosomonadales isolated from soil.</title>
        <authorList>
            <person name="Huber K.J."/>
            <person name="Neumann-Schaal M."/>
            <person name="Geppert A."/>
            <person name="Luckner M."/>
            <person name="Wanner G."/>
            <person name="Overmann J."/>
        </authorList>
    </citation>
    <scope>NUCLEOTIDE SEQUENCE [LARGE SCALE GENOMIC DNA]</scope>
    <source>
        <strain evidence="6 7">0125_3</strain>
    </source>
</reference>
<keyword evidence="1 2" id="KW-0663">Pyridoxal phosphate</keyword>
<sequence length="199" mass="21349">MSKTRSSGTIREALDAGCRDFGENYVQEALPKVAALSGSGATWHFIGPLQGNKAKDVAQAFDWCHSIDRLKIAEALSRHRPPGMAPLEACIQVNISREATKSGVEAAEALPLAAAVARLPGLRLRGLMGIATPDVGPERQRKEFALLRGLLEDLRAEGHEVDTLSMGMTQDLEAAIAEGATMVRIGTAIFGERERKHPA</sequence>
<evidence type="ECO:0000256" key="4">
    <source>
        <dbReference type="RuleBase" id="RU004514"/>
    </source>
</evidence>
<dbReference type="AlphaFoldDB" id="A0A6M4GPE4"/>
<dbReference type="InterPro" id="IPR029066">
    <property type="entry name" value="PLP-binding_barrel"/>
</dbReference>
<dbReference type="SUPFAM" id="SSF51419">
    <property type="entry name" value="PLP-binding barrel"/>
    <property type="match status" value="1"/>
</dbReference>
<dbReference type="KEGG" id="uru:DSM104443_00117"/>
<comment type="cofactor">
    <cofactor evidence="3">
        <name>pyridoxal 5'-phosphate</name>
        <dbReference type="ChEBI" id="CHEBI:597326"/>
    </cofactor>
</comment>
<dbReference type="Gene3D" id="3.20.20.10">
    <property type="entry name" value="Alanine racemase"/>
    <property type="match status" value="1"/>
</dbReference>
<dbReference type="PANTHER" id="PTHR10146:SF14">
    <property type="entry name" value="PYRIDOXAL PHOSPHATE HOMEOSTASIS PROTEIN"/>
    <property type="match status" value="1"/>
</dbReference>
<evidence type="ECO:0000259" key="5">
    <source>
        <dbReference type="Pfam" id="PF01168"/>
    </source>
</evidence>
<evidence type="ECO:0000256" key="2">
    <source>
        <dbReference type="HAMAP-Rule" id="MF_02087"/>
    </source>
</evidence>
<dbReference type="EMBL" id="CP053069">
    <property type="protein sequence ID" value="QJR09081.1"/>
    <property type="molecule type" value="Genomic_DNA"/>
</dbReference>
<name>A0A6M4GPE4_9PROT</name>
<keyword evidence="7" id="KW-1185">Reference proteome</keyword>
<comment type="function">
    <text evidence="2">Pyridoxal 5'-phosphate (PLP)-binding protein, which is involved in PLP homeostasis.</text>
</comment>
<feature type="modified residue" description="N6-(pyridoxal phosphate)lysine" evidence="2 3">
    <location>
        <position position="3"/>
    </location>
</feature>
<evidence type="ECO:0000313" key="7">
    <source>
        <dbReference type="Proteomes" id="UP000501534"/>
    </source>
</evidence>
<evidence type="ECO:0000313" key="6">
    <source>
        <dbReference type="EMBL" id="QJR09081.1"/>
    </source>
</evidence>
<dbReference type="HAMAP" id="MF_02087">
    <property type="entry name" value="PLP_homeostasis"/>
    <property type="match status" value="1"/>
</dbReference>
<dbReference type="Pfam" id="PF01168">
    <property type="entry name" value="Ala_racemase_N"/>
    <property type="match status" value="1"/>
</dbReference>
<protein>
    <recommendedName>
        <fullName evidence="2">Pyridoxal phosphate homeostasis protein</fullName>
        <shortName evidence="2">PLP homeostasis protein</shortName>
    </recommendedName>
</protein>
<accession>A0A6M4GPE4</accession>
<dbReference type="InterPro" id="IPR001608">
    <property type="entry name" value="Ala_racemase_N"/>
</dbReference>
<dbReference type="NCBIfam" id="TIGR00044">
    <property type="entry name" value="YggS family pyridoxal phosphate-dependent enzyme"/>
    <property type="match status" value="1"/>
</dbReference>
<dbReference type="Proteomes" id="UP000501534">
    <property type="component" value="Chromosome"/>
</dbReference>
<evidence type="ECO:0000256" key="3">
    <source>
        <dbReference type="PIRSR" id="PIRSR004848-1"/>
    </source>
</evidence>
<feature type="domain" description="Alanine racemase N-terminal" evidence="5">
    <location>
        <begin position="11"/>
        <end position="193"/>
    </location>
</feature>
<dbReference type="PROSITE" id="PS01211">
    <property type="entry name" value="UPF0001"/>
    <property type="match status" value="1"/>
</dbReference>
<dbReference type="PANTHER" id="PTHR10146">
    <property type="entry name" value="PROLINE SYNTHETASE CO-TRANSCRIBED BACTERIAL HOMOLOG PROTEIN"/>
    <property type="match status" value="1"/>
</dbReference>
<evidence type="ECO:0000256" key="1">
    <source>
        <dbReference type="ARBA" id="ARBA00022898"/>
    </source>
</evidence>
<gene>
    <name evidence="6" type="primary">yggS</name>
    <name evidence="6" type="ORF">DSM104443_00117</name>
</gene>
<organism evidence="6 7">
    <name type="scientific">Usitatibacter rugosus</name>
    <dbReference type="NCBI Taxonomy" id="2732067"/>
    <lineage>
        <taxon>Bacteria</taxon>
        <taxon>Pseudomonadati</taxon>
        <taxon>Pseudomonadota</taxon>
        <taxon>Betaproteobacteria</taxon>
        <taxon>Nitrosomonadales</taxon>
        <taxon>Usitatibacteraceae</taxon>
        <taxon>Usitatibacter</taxon>
    </lineage>
</organism>